<feature type="binding site" evidence="8">
    <location>
        <position position="43"/>
    </location>
    <ligand>
        <name>Na(+)</name>
        <dbReference type="ChEBI" id="CHEBI:29101"/>
        <label>1</label>
    </ligand>
</feature>
<keyword evidence="8" id="KW-0915">Sodium</keyword>
<protein>
    <submittedName>
        <fullName evidence="11">Uncharacterized protein</fullName>
    </submittedName>
</protein>
<keyword evidence="8" id="KW-0479">Metal-binding</keyword>
<evidence type="ECO:0000313" key="11">
    <source>
        <dbReference type="EMBL" id="CAL4068367.1"/>
    </source>
</evidence>
<accession>A0AAV2Q3K6</accession>
<dbReference type="PROSITE" id="PS50267">
    <property type="entry name" value="NA_NEUROTRAN_SYMP_3"/>
    <property type="match status" value="1"/>
</dbReference>
<dbReference type="EMBL" id="CAXKWB010003107">
    <property type="protein sequence ID" value="CAL4068367.1"/>
    <property type="molecule type" value="Genomic_DNA"/>
</dbReference>
<dbReference type="Pfam" id="PF00209">
    <property type="entry name" value="SNF"/>
    <property type="match status" value="1"/>
</dbReference>
<dbReference type="InterPro" id="IPR037272">
    <property type="entry name" value="SNS_sf"/>
</dbReference>
<evidence type="ECO:0000256" key="6">
    <source>
        <dbReference type="ARBA" id="ARBA00022989"/>
    </source>
</evidence>
<dbReference type="GO" id="GO:0015293">
    <property type="term" value="F:symporter activity"/>
    <property type="evidence" value="ECO:0007669"/>
    <property type="project" value="UniProtKB-KW"/>
</dbReference>
<reference evidence="11 12" key="1">
    <citation type="submission" date="2024-05" db="EMBL/GenBank/DDBJ databases">
        <authorList>
            <person name="Wallberg A."/>
        </authorList>
    </citation>
    <scope>NUCLEOTIDE SEQUENCE [LARGE SCALE GENOMIC DNA]</scope>
</reference>
<keyword evidence="4 10" id="KW-0812">Transmembrane</keyword>
<comment type="caution">
    <text evidence="11">The sequence shown here is derived from an EMBL/GenBank/DDBJ whole genome shotgun (WGS) entry which is preliminary data.</text>
</comment>
<keyword evidence="12" id="KW-1185">Reference proteome</keyword>
<feature type="transmembrane region" description="Helical" evidence="10">
    <location>
        <begin position="69"/>
        <end position="94"/>
    </location>
</feature>
<keyword evidence="6 10" id="KW-1133">Transmembrane helix</keyword>
<feature type="transmembrane region" description="Helical" evidence="10">
    <location>
        <begin position="100"/>
        <end position="121"/>
    </location>
</feature>
<evidence type="ECO:0000256" key="2">
    <source>
        <dbReference type="ARBA" id="ARBA00006459"/>
    </source>
</evidence>
<dbReference type="GO" id="GO:0006865">
    <property type="term" value="P:amino acid transport"/>
    <property type="evidence" value="ECO:0007669"/>
    <property type="project" value="TreeGrafter"/>
</dbReference>
<dbReference type="AlphaFoldDB" id="A0AAV2Q3K6"/>
<dbReference type="Proteomes" id="UP001497623">
    <property type="component" value="Unassembled WGS sequence"/>
</dbReference>
<keyword evidence="7 10" id="KW-0472">Membrane</keyword>
<dbReference type="SUPFAM" id="SSF161070">
    <property type="entry name" value="SNF-like"/>
    <property type="match status" value="1"/>
</dbReference>
<sequence length="279" mass="31135">VGDVVSSGSGLAFIVYPTAVTRMPIPALWSVLFFIMLLLIGLDTQFTMVETLLSALMDQFTFLRAHKPLFVSSVCFVLFLLGLTQCLEGGMLMFELFNTYAAGMCLVVCAILEVVTVNYVYGFKNFMKKITDEMGIYVPKCLYYYWMVTWCFITPLSLGTIFGLSLYFITPASFGDYVYPLGIQILGWLLMATSVILIPIGAVFAYMKGDKSCSQLFSATTDFCPAHERKNRRLRQNLSFGIITDYENQAFKGEGYKPEDSALQPGSAPKIEIQNSTSL</sequence>
<feature type="transmembrane region" description="Helical" evidence="10">
    <location>
        <begin position="181"/>
        <end position="206"/>
    </location>
</feature>
<evidence type="ECO:0000256" key="7">
    <source>
        <dbReference type="ARBA" id="ARBA00023136"/>
    </source>
</evidence>
<evidence type="ECO:0000256" key="10">
    <source>
        <dbReference type="SAM" id="Phobius"/>
    </source>
</evidence>
<evidence type="ECO:0000313" key="12">
    <source>
        <dbReference type="Proteomes" id="UP001497623"/>
    </source>
</evidence>
<dbReference type="GO" id="GO:0046872">
    <property type="term" value="F:metal ion binding"/>
    <property type="evidence" value="ECO:0007669"/>
    <property type="project" value="UniProtKB-KW"/>
</dbReference>
<dbReference type="PRINTS" id="PR00176">
    <property type="entry name" value="NANEUSMPORT"/>
</dbReference>
<keyword evidence="3" id="KW-0813">Transport</keyword>
<feature type="transmembrane region" description="Helical" evidence="10">
    <location>
        <begin position="27"/>
        <end position="48"/>
    </location>
</feature>
<feature type="transmembrane region" description="Helical" evidence="10">
    <location>
        <begin position="142"/>
        <end position="169"/>
    </location>
</feature>
<dbReference type="PANTHER" id="PTHR11616:SF265">
    <property type="entry name" value="TRANSPORTER"/>
    <property type="match status" value="1"/>
</dbReference>
<organism evidence="11 12">
    <name type="scientific">Meganyctiphanes norvegica</name>
    <name type="common">Northern krill</name>
    <name type="synonym">Thysanopoda norvegica</name>
    <dbReference type="NCBI Taxonomy" id="48144"/>
    <lineage>
        <taxon>Eukaryota</taxon>
        <taxon>Metazoa</taxon>
        <taxon>Ecdysozoa</taxon>
        <taxon>Arthropoda</taxon>
        <taxon>Crustacea</taxon>
        <taxon>Multicrustacea</taxon>
        <taxon>Malacostraca</taxon>
        <taxon>Eumalacostraca</taxon>
        <taxon>Eucarida</taxon>
        <taxon>Euphausiacea</taxon>
        <taxon>Euphausiidae</taxon>
        <taxon>Meganyctiphanes</taxon>
    </lineage>
</organism>
<dbReference type="PANTHER" id="PTHR11616">
    <property type="entry name" value="SODIUM/CHLORIDE DEPENDENT TRANSPORTER"/>
    <property type="match status" value="1"/>
</dbReference>
<comment type="subcellular location">
    <subcellularLocation>
        <location evidence="1">Membrane</location>
        <topology evidence="1">Multi-pass membrane protein</topology>
    </subcellularLocation>
</comment>
<evidence type="ECO:0000256" key="4">
    <source>
        <dbReference type="ARBA" id="ARBA00022692"/>
    </source>
</evidence>
<comment type="similarity">
    <text evidence="2">Belongs to the sodium:neurotransmitter symporter (SNF) (TC 2.A.22) family.</text>
</comment>
<evidence type="ECO:0000256" key="5">
    <source>
        <dbReference type="ARBA" id="ARBA00022847"/>
    </source>
</evidence>
<name>A0AAV2Q3K6_MEGNR</name>
<evidence type="ECO:0000256" key="9">
    <source>
        <dbReference type="SAM" id="MobiDB-lite"/>
    </source>
</evidence>
<dbReference type="GO" id="GO:0035725">
    <property type="term" value="P:sodium ion transmembrane transport"/>
    <property type="evidence" value="ECO:0007669"/>
    <property type="project" value="TreeGrafter"/>
</dbReference>
<keyword evidence="5" id="KW-0769">Symport</keyword>
<evidence type="ECO:0000256" key="1">
    <source>
        <dbReference type="ARBA" id="ARBA00004141"/>
    </source>
</evidence>
<dbReference type="InterPro" id="IPR000175">
    <property type="entry name" value="Na/ntran_symport"/>
</dbReference>
<evidence type="ECO:0000256" key="8">
    <source>
        <dbReference type="PIRSR" id="PIRSR600175-1"/>
    </source>
</evidence>
<evidence type="ECO:0000256" key="3">
    <source>
        <dbReference type="ARBA" id="ARBA00022448"/>
    </source>
</evidence>
<dbReference type="GO" id="GO:0005886">
    <property type="term" value="C:plasma membrane"/>
    <property type="evidence" value="ECO:0007669"/>
    <property type="project" value="TreeGrafter"/>
</dbReference>
<gene>
    <name evidence="11" type="ORF">MNOR_LOCUS7169</name>
</gene>
<feature type="non-terminal residue" evidence="11">
    <location>
        <position position="1"/>
    </location>
</feature>
<feature type="region of interest" description="Disordered" evidence="9">
    <location>
        <begin position="259"/>
        <end position="279"/>
    </location>
</feature>
<proteinExistence type="inferred from homology"/>